<name>A0A4S8PTG9_9ACTN</name>
<dbReference type="PANTHER" id="PTHR10151">
    <property type="entry name" value="ECTONUCLEOTIDE PYROPHOSPHATASE/PHOSPHODIESTERASE"/>
    <property type="match status" value="1"/>
</dbReference>
<keyword evidence="2" id="KW-1185">Reference proteome</keyword>
<dbReference type="Gene3D" id="3.40.720.10">
    <property type="entry name" value="Alkaline Phosphatase, subunit A"/>
    <property type="match status" value="1"/>
</dbReference>
<sequence length="393" mass="41364">MPSSSHSADSLKTEMSPAYGTGTLSDVMPTALAALGVPGADGGLQPIRGELEGVKRVAVLLLDGFGYHLLGQAAQASATIGDIQGGHIGTLIPITATVPSSTPISLASLATGQTPGRHGIIGFTVRVPDTGDLVTHIRWDGSPDPETWQPVPTSFELASADGVVCTVVSNGSFRDTGLTRAIYRGADWFPAATPAEVAAETISALSRGERTLVYAYLPDVDTVGHFHGIGSTQWLDAVATVAETIDDILTGLPPDAALLVTADHGMVNTTEKLLVDEHPDLHRGVESIGGDGRMRYLYTAPGAREDVADTWKSAVAGRAEILRREEAVERGWFGPVVTESNLRRIGDLVVVCRDTFAIVGVEGEPQHLKRLIGQHGGLTAAEMAIPLWAYRNG</sequence>
<evidence type="ECO:0000313" key="2">
    <source>
        <dbReference type="Proteomes" id="UP000308760"/>
    </source>
</evidence>
<reference evidence="2" key="1">
    <citation type="submission" date="2019-04" db="EMBL/GenBank/DDBJ databases">
        <title>Nocardioides xinjiangensis sp. nov.</title>
        <authorList>
            <person name="Liu S."/>
        </authorList>
    </citation>
    <scope>NUCLEOTIDE SEQUENCE [LARGE SCALE GENOMIC DNA]</scope>
    <source>
        <strain evidence="2">18</strain>
    </source>
</reference>
<gene>
    <name evidence="1" type="ORF">FAB82_24205</name>
</gene>
<dbReference type="InterPro" id="IPR017850">
    <property type="entry name" value="Alkaline_phosphatase_core_sf"/>
</dbReference>
<dbReference type="Pfam" id="PF01663">
    <property type="entry name" value="Phosphodiest"/>
    <property type="match status" value="1"/>
</dbReference>
<dbReference type="Proteomes" id="UP000308760">
    <property type="component" value="Unassembled WGS sequence"/>
</dbReference>
<evidence type="ECO:0000313" key="1">
    <source>
        <dbReference type="EMBL" id="THV34648.1"/>
    </source>
</evidence>
<dbReference type="OrthoDB" id="9779267at2"/>
<proteinExistence type="predicted"/>
<organism evidence="1 2">
    <name type="scientific">Glycomyces buryatensis</name>
    <dbReference type="NCBI Taxonomy" id="2570927"/>
    <lineage>
        <taxon>Bacteria</taxon>
        <taxon>Bacillati</taxon>
        <taxon>Actinomycetota</taxon>
        <taxon>Actinomycetes</taxon>
        <taxon>Glycomycetales</taxon>
        <taxon>Glycomycetaceae</taxon>
        <taxon>Glycomyces</taxon>
    </lineage>
</organism>
<dbReference type="InterPro" id="IPR002591">
    <property type="entry name" value="Phosphodiest/P_Trfase"/>
</dbReference>
<protein>
    <submittedName>
        <fullName evidence="1">Alkaline phosphatase family protein</fullName>
    </submittedName>
</protein>
<accession>A0A4S8PTG9</accession>
<dbReference type="PANTHER" id="PTHR10151:SF120">
    <property type="entry name" value="BIS(5'-ADENOSYL)-TRIPHOSPHATASE"/>
    <property type="match status" value="1"/>
</dbReference>
<comment type="caution">
    <text evidence="1">The sequence shown here is derived from an EMBL/GenBank/DDBJ whole genome shotgun (WGS) entry which is preliminary data.</text>
</comment>
<reference evidence="1 2" key="2">
    <citation type="submission" date="2019-05" db="EMBL/GenBank/DDBJ databases">
        <title>Glycomyces buryatensis sp. nov.</title>
        <authorList>
            <person name="Nikitina E."/>
        </authorList>
    </citation>
    <scope>NUCLEOTIDE SEQUENCE [LARGE SCALE GENOMIC DNA]</scope>
    <source>
        <strain evidence="1 2">18</strain>
    </source>
</reference>
<dbReference type="EMBL" id="STGY01000079">
    <property type="protein sequence ID" value="THV34648.1"/>
    <property type="molecule type" value="Genomic_DNA"/>
</dbReference>
<dbReference type="GO" id="GO:0016787">
    <property type="term" value="F:hydrolase activity"/>
    <property type="evidence" value="ECO:0007669"/>
    <property type="project" value="UniProtKB-ARBA"/>
</dbReference>
<dbReference type="AlphaFoldDB" id="A0A4S8PTG9"/>
<dbReference type="SUPFAM" id="SSF53649">
    <property type="entry name" value="Alkaline phosphatase-like"/>
    <property type="match status" value="1"/>
</dbReference>